<feature type="transmembrane region" description="Helical" evidence="5">
    <location>
        <begin position="175"/>
        <end position="194"/>
    </location>
</feature>
<evidence type="ECO:0000256" key="1">
    <source>
        <dbReference type="ARBA" id="ARBA00004651"/>
    </source>
</evidence>
<reference evidence="7" key="1">
    <citation type="submission" date="2021-04" db="EMBL/GenBank/DDBJ databases">
        <title>Pseudonocardia sp. nov., isolated from sandy soil of mangrove forest.</title>
        <authorList>
            <person name="Zan Z."/>
            <person name="Huang R."/>
            <person name="Liu W."/>
        </authorList>
    </citation>
    <scope>NUCLEOTIDE SEQUENCE</scope>
    <source>
        <strain evidence="7">S2-4</strain>
    </source>
</reference>
<dbReference type="InterPro" id="IPR051337">
    <property type="entry name" value="OPA_Antiporter"/>
</dbReference>
<dbReference type="Proteomes" id="UP001165283">
    <property type="component" value="Unassembled WGS sequence"/>
</dbReference>
<dbReference type="PROSITE" id="PS50850">
    <property type="entry name" value="MFS"/>
    <property type="match status" value="1"/>
</dbReference>
<dbReference type="InterPro" id="IPR011701">
    <property type="entry name" value="MFS"/>
</dbReference>
<keyword evidence="8" id="KW-1185">Reference proteome</keyword>
<dbReference type="PANTHER" id="PTHR43826:SF3">
    <property type="entry name" value="GLUCOSE-6-PHOSPHATE EXCHANGER SLC37A4"/>
    <property type="match status" value="1"/>
</dbReference>
<dbReference type="Pfam" id="PF07690">
    <property type="entry name" value="MFS_1"/>
    <property type="match status" value="1"/>
</dbReference>
<name>A0ABT0ZSP4_9PSEU</name>
<proteinExistence type="predicted"/>
<sequence>MSYVRYLDSYPTGRRRAFLLTMAVLASLITSYEAAIAPVVPLLLDDLQMTLPTYGAISAAAAIAGAVSGILAGRMTDKVGRVKLLVPAMLITALLCFAMTLVTTPGELLVVRCVLSFVDGIAIACTAPLVRDFSPRMGRATAFGFWTWGPVGANFLSAAIAAATLNLFGNWQSQFVIMGAVSLVVSIVIAANIAELSPALKATIRQTELTAVGKATESREPRMADLLRSRCIWAHVLGISSWLVIYITLLVFGQTMLVATFGVTPAEASQIMTAFWILDIVVLIAAGRYSDRLQLRRPFAAVGTALALVVLGVLIWMTGNPESTSTIGLMITGMLLGGSLALAYAPWMANFSENAEDIDPRLQGTAWGLFAFVTKVIAVVVLLVAPLVVASVGWSGWLIVSLVCLAAFGIAILFFEGPWRRSQLAGTAAGDAVLAPTASAD</sequence>
<feature type="transmembrane region" description="Helical" evidence="5">
    <location>
        <begin position="142"/>
        <end position="163"/>
    </location>
</feature>
<feature type="transmembrane region" description="Helical" evidence="5">
    <location>
        <begin position="366"/>
        <end position="388"/>
    </location>
</feature>
<dbReference type="CDD" id="cd06174">
    <property type="entry name" value="MFS"/>
    <property type="match status" value="1"/>
</dbReference>
<evidence type="ECO:0000256" key="3">
    <source>
        <dbReference type="ARBA" id="ARBA00022989"/>
    </source>
</evidence>
<feature type="transmembrane region" description="Helical" evidence="5">
    <location>
        <begin position="325"/>
        <end position="345"/>
    </location>
</feature>
<evidence type="ECO:0000313" key="7">
    <source>
        <dbReference type="EMBL" id="MCO1653751.1"/>
    </source>
</evidence>
<dbReference type="PANTHER" id="PTHR43826">
    <property type="entry name" value="GLUCOSE-6-PHOSPHATE EXCHANGER SLC37A4"/>
    <property type="match status" value="1"/>
</dbReference>
<keyword evidence="4 5" id="KW-0472">Membrane</keyword>
<feature type="transmembrane region" description="Helical" evidence="5">
    <location>
        <begin position="268"/>
        <end position="287"/>
    </location>
</feature>
<feature type="transmembrane region" description="Helical" evidence="5">
    <location>
        <begin position="299"/>
        <end position="319"/>
    </location>
</feature>
<dbReference type="SUPFAM" id="SSF103473">
    <property type="entry name" value="MFS general substrate transporter"/>
    <property type="match status" value="1"/>
</dbReference>
<feature type="transmembrane region" description="Helical" evidence="5">
    <location>
        <begin position="51"/>
        <end position="72"/>
    </location>
</feature>
<keyword evidence="2 5" id="KW-0812">Transmembrane</keyword>
<accession>A0ABT0ZSP4</accession>
<feature type="transmembrane region" description="Helical" evidence="5">
    <location>
        <begin position="394"/>
        <end position="415"/>
    </location>
</feature>
<feature type="domain" description="Major facilitator superfamily (MFS) profile" evidence="6">
    <location>
        <begin position="18"/>
        <end position="419"/>
    </location>
</feature>
<evidence type="ECO:0000256" key="4">
    <source>
        <dbReference type="ARBA" id="ARBA00023136"/>
    </source>
</evidence>
<evidence type="ECO:0000256" key="2">
    <source>
        <dbReference type="ARBA" id="ARBA00022692"/>
    </source>
</evidence>
<feature type="transmembrane region" description="Helical" evidence="5">
    <location>
        <begin position="84"/>
        <end position="103"/>
    </location>
</feature>
<evidence type="ECO:0000259" key="6">
    <source>
        <dbReference type="PROSITE" id="PS50850"/>
    </source>
</evidence>
<dbReference type="Gene3D" id="1.20.1250.20">
    <property type="entry name" value="MFS general substrate transporter like domains"/>
    <property type="match status" value="2"/>
</dbReference>
<comment type="subcellular location">
    <subcellularLocation>
        <location evidence="1">Cell membrane</location>
        <topology evidence="1">Multi-pass membrane protein</topology>
    </subcellularLocation>
</comment>
<dbReference type="InterPro" id="IPR036259">
    <property type="entry name" value="MFS_trans_sf"/>
</dbReference>
<protein>
    <submittedName>
        <fullName evidence="7">MFS transporter</fullName>
    </submittedName>
</protein>
<feature type="transmembrane region" description="Helical" evidence="5">
    <location>
        <begin position="232"/>
        <end position="256"/>
    </location>
</feature>
<evidence type="ECO:0000256" key="5">
    <source>
        <dbReference type="SAM" id="Phobius"/>
    </source>
</evidence>
<dbReference type="RefSeq" id="WP_252435339.1">
    <property type="nucleotide sequence ID" value="NZ_JAGSOV010000006.1"/>
</dbReference>
<gene>
    <name evidence="7" type="ORF">KDL28_01650</name>
</gene>
<dbReference type="InterPro" id="IPR020846">
    <property type="entry name" value="MFS_dom"/>
</dbReference>
<keyword evidence="3 5" id="KW-1133">Transmembrane helix</keyword>
<evidence type="ECO:0000313" key="8">
    <source>
        <dbReference type="Proteomes" id="UP001165283"/>
    </source>
</evidence>
<organism evidence="7 8">
    <name type="scientific">Pseudonocardia humida</name>
    <dbReference type="NCBI Taxonomy" id="2800819"/>
    <lineage>
        <taxon>Bacteria</taxon>
        <taxon>Bacillati</taxon>
        <taxon>Actinomycetota</taxon>
        <taxon>Actinomycetes</taxon>
        <taxon>Pseudonocardiales</taxon>
        <taxon>Pseudonocardiaceae</taxon>
        <taxon>Pseudonocardia</taxon>
    </lineage>
</organism>
<feature type="transmembrane region" description="Helical" evidence="5">
    <location>
        <begin position="109"/>
        <end position="130"/>
    </location>
</feature>
<comment type="caution">
    <text evidence="7">The sequence shown here is derived from an EMBL/GenBank/DDBJ whole genome shotgun (WGS) entry which is preliminary data.</text>
</comment>
<dbReference type="EMBL" id="JAGSOV010000006">
    <property type="protein sequence ID" value="MCO1653751.1"/>
    <property type="molecule type" value="Genomic_DNA"/>
</dbReference>